<reference evidence="1 2" key="1">
    <citation type="journal article" date="2019" name="Sci. Data">
        <title>Hybrid genome assembly and annotation of Danionella translucida.</title>
        <authorList>
            <person name="Kadobianskyi M."/>
            <person name="Schulze L."/>
            <person name="Schuelke M."/>
            <person name="Judkewitz B."/>
        </authorList>
    </citation>
    <scope>NUCLEOTIDE SEQUENCE [LARGE SCALE GENOMIC DNA]</scope>
    <source>
        <strain evidence="1 2">Bolton</strain>
    </source>
</reference>
<dbReference type="EMBL" id="SRMA01026851">
    <property type="protein sequence ID" value="TRY66418.1"/>
    <property type="molecule type" value="Genomic_DNA"/>
</dbReference>
<gene>
    <name evidence="1" type="ORF">DNTS_003376</name>
</gene>
<proteinExistence type="predicted"/>
<dbReference type="OrthoDB" id="8935082at2759"/>
<dbReference type="InterPro" id="IPR029170">
    <property type="entry name" value="FAM180"/>
</dbReference>
<evidence type="ECO:0000313" key="2">
    <source>
        <dbReference type="Proteomes" id="UP000316079"/>
    </source>
</evidence>
<dbReference type="AlphaFoldDB" id="A0A553NLW5"/>
<organism evidence="1 2">
    <name type="scientific">Danionella cerebrum</name>
    <dbReference type="NCBI Taxonomy" id="2873325"/>
    <lineage>
        <taxon>Eukaryota</taxon>
        <taxon>Metazoa</taxon>
        <taxon>Chordata</taxon>
        <taxon>Craniata</taxon>
        <taxon>Vertebrata</taxon>
        <taxon>Euteleostomi</taxon>
        <taxon>Actinopterygii</taxon>
        <taxon>Neopterygii</taxon>
        <taxon>Teleostei</taxon>
        <taxon>Ostariophysi</taxon>
        <taxon>Cypriniformes</taxon>
        <taxon>Danionidae</taxon>
        <taxon>Danioninae</taxon>
        <taxon>Danionella</taxon>
    </lineage>
</organism>
<sequence length="111" mass="12658">MFEFLLRGLELDMDNNIVMLDPELASMRQGRVFLSLINDSVPKTIPAMEKFLFALEEDASFTKAHFETLVLGSIYSAYQARVLRVETEQQAWTKILGCLANLTLAQLHKSY</sequence>
<name>A0A553NLW5_9TELE</name>
<evidence type="ECO:0008006" key="3">
    <source>
        <dbReference type="Google" id="ProtNLM"/>
    </source>
</evidence>
<protein>
    <recommendedName>
        <fullName evidence="3">Globin family profile domain-containing protein</fullName>
    </recommendedName>
</protein>
<accession>A0A553NLW5</accession>
<dbReference type="Proteomes" id="UP000316079">
    <property type="component" value="Unassembled WGS sequence"/>
</dbReference>
<evidence type="ECO:0000313" key="1">
    <source>
        <dbReference type="EMBL" id="TRY66418.1"/>
    </source>
</evidence>
<keyword evidence="2" id="KW-1185">Reference proteome</keyword>
<dbReference type="Pfam" id="PF15173">
    <property type="entry name" value="FAM180"/>
    <property type="match status" value="1"/>
</dbReference>
<comment type="caution">
    <text evidence="1">The sequence shown here is derived from an EMBL/GenBank/DDBJ whole genome shotgun (WGS) entry which is preliminary data.</text>
</comment>
<dbReference type="PANTHER" id="PTHR34034">
    <property type="entry name" value="PROTEIN FAM180A-RELATED"/>
    <property type="match status" value="1"/>
</dbReference>
<dbReference type="PANTHER" id="PTHR34034:SF2">
    <property type="entry name" value="PROTEIN FAM180A"/>
    <property type="match status" value="1"/>
</dbReference>